<dbReference type="EMBL" id="FOGI01000002">
    <property type="protein sequence ID" value="SER25954.1"/>
    <property type="molecule type" value="Genomic_DNA"/>
</dbReference>
<dbReference type="InterPro" id="IPR056091">
    <property type="entry name" value="DUF7674"/>
</dbReference>
<proteinExistence type="predicted"/>
<name>A0A1H9MQG4_9PSEU</name>
<dbReference type="Proteomes" id="UP000199051">
    <property type="component" value="Unassembled WGS sequence"/>
</dbReference>
<evidence type="ECO:0000313" key="3">
    <source>
        <dbReference type="Proteomes" id="UP000199051"/>
    </source>
</evidence>
<sequence>MIEHAWLREISEDTEYTPSYLTEELPVSQAGEAGRHFIKVFDRLDDSAVRKAFRLVEQTLKDGDEEERSAAATGFLEAVLNAWDTGFDLRSIWPYVGPESRKYCLWWNEFTGVPTPEWMRAADVGSG</sequence>
<organism evidence="2 3">
    <name type="scientific">Actinokineospora terrae</name>
    <dbReference type="NCBI Taxonomy" id="155974"/>
    <lineage>
        <taxon>Bacteria</taxon>
        <taxon>Bacillati</taxon>
        <taxon>Actinomycetota</taxon>
        <taxon>Actinomycetes</taxon>
        <taxon>Pseudonocardiales</taxon>
        <taxon>Pseudonocardiaceae</taxon>
        <taxon>Actinokineospora</taxon>
    </lineage>
</organism>
<feature type="domain" description="DUF7674" evidence="1">
    <location>
        <begin position="7"/>
        <end position="109"/>
    </location>
</feature>
<keyword evidence="3" id="KW-1185">Reference proteome</keyword>
<gene>
    <name evidence="2" type="ORF">SAMN04487818_102282</name>
</gene>
<reference evidence="3" key="1">
    <citation type="submission" date="2016-10" db="EMBL/GenBank/DDBJ databases">
        <authorList>
            <person name="Varghese N."/>
            <person name="Submissions S."/>
        </authorList>
    </citation>
    <scope>NUCLEOTIDE SEQUENCE [LARGE SCALE GENOMIC DNA]</scope>
    <source>
        <strain evidence="3">DSM 44260</strain>
    </source>
</reference>
<accession>A0A1H9MQG4</accession>
<dbReference type="AlphaFoldDB" id="A0A1H9MQG4"/>
<evidence type="ECO:0000313" key="2">
    <source>
        <dbReference type="EMBL" id="SER25954.1"/>
    </source>
</evidence>
<evidence type="ECO:0000259" key="1">
    <source>
        <dbReference type="Pfam" id="PF24722"/>
    </source>
</evidence>
<dbReference type="Pfam" id="PF24722">
    <property type="entry name" value="DUF7674"/>
    <property type="match status" value="1"/>
</dbReference>
<dbReference type="STRING" id="155974.SAMN04487818_102282"/>
<protein>
    <recommendedName>
        <fullName evidence="1">DUF7674 domain-containing protein</fullName>
    </recommendedName>
</protein>
<dbReference type="RefSeq" id="WP_092775212.1">
    <property type="nucleotide sequence ID" value="NZ_FOGI01000002.1"/>
</dbReference>